<keyword evidence="4" id="KW-1185">Reference proteome</keyword>
<feature type="transmembrane region" description="Helical" evidence="1">
    <location>
        <begin position="58"/>
        <end position="77"/>
    </location>
</feature>
<keyword evidence="1" id="KW-0812">Transmembrane</keyword>
<evidence type="ECO:0000313" key="3">
    <source>
        <dbReference type="EMBL" id="TGV00359.1"/>
    </source>
</evidence>
<evidence type="ECO:0000313" key="4">
    <source>
        <dbReference type="Proteomes" id="UP000307602"/>
    </source>
</evidence>
<organism evidence="3 4">
    <name type="scientific">Flavivirga rizhaonensis</name>
    <dbReference type="NCBI Taxonomy" id="2559571"/>
    <lineage>
        <taxon>Bacteria</taxon>
        <taxon>Pseudomonadati</taxon>
        <taxon>Bacteroidota</taxon>
        <taxon>Flavobacteriia</taxon>
        <taxon>Flavobacteriales</taxon>
        <taxon>Flavobacteriaceae</taxon>
        <taxon>Flavivirga</taxon>
    </lineage>
</organism>
<keyword evidence="1" id="KW-0472">Membrane</keyword>
<name>A0A4S1DR67_9FLAO</name>
<evidence type="ECO:0000256" key="1">
    <source>
        <dbReference type="SAM" id="Phobius"/>
    </source>
</evidence>
<proteinExistence type="predicted"/>
<protein>
    <submittedName>
        <fullName evidence="3">2TM domain-containing protein</fullName>
    </submittedName>
</protein>
<reference evidence="3 4" key="1">
    <citation type="submission" date="2019-04" db="EMBL/GenBank/DDBJ databases">
        <authorList>
            <person name="Liu A."/>
        </authorList>
    </citation>
    <scope>NUCLEOTIDE SEQUENCE [LARGE SCALE GENOMIC DNA]</scope>
    <source>
        <strain evidence="3 4">RZ03</strain>
    </source>
</reference>
<keyword evidence="1" id="KW-1133">Transmembrane helix</keyword>
<dbReference type="Proteomes" id="UP000307602">
    <property type="component" value="Unassembled WGS sequence"/>
</dbReference>
<dbReference type="Pfam" id="PF13239">
    <property type="entry name" value="2TM"/>
    <property type="match status" value="1"/>
</dbReference>
<accession>A0A4S1DR67</accession>
<comment type="caution">
    <text evidence="3">The sequence shown here is derived from an EMBL/GenBank/DDBJ whole genome shotgun (WGS) entry which is preliminary data.</text>
</comment>
<dbReference type="InterPro" id="IPR025698">
    <property type="entry name" value="2TM_dom"/>
</dbReference>
<sequence length="134" mass="16110">MALLAEIGKSVKLKNICRKKKIINIGTKLQEIMQKLPDSEVDSKYLRARKRVEDLKEFYYHLIAYCLVIPFLAFVNYKTYWNFQWFWFPMAGWGIGLGFHAYSVFVNNGVLGRQWEERKIQEFMKEEEEKMRWG</sequence>
<gene>
    <name evidence="3" type="ORF">EM932_19990</name>
</gene>
<dbReference type="OrthoDB" id="8965954at2"/>
<evidence type="ECO:0000259" key="2">
    <source>
        <dbReference type="Pfam" id="PF13239"/>
    </source>
</evidence>
<feature type="transmembrane region" description="Helical" evidence="1">
    <location>
        <begin position="83"/>
        <end position="105"/>
    </location>
</feature>
<dbReference type="AlphaFoldDB" id="A0A4S1DR67"/>
<feature type="domain" description="2TM" evidence="2">
    <location>
        <begin position="47"/>
        <end position="125"/>
    </location>
</feature>
<dbReference type="EMBL" id="SRSO01000046">
    <property type="protein sequence ID" value="TGV00359.1"/>
    <property type="molecule type" value="Genomic_DNA"/>
</dbReference>